<gene>
    <name evidence="2" type="ORF">K457DRAFT_29644</name>
</gene>
<feature type="region of interest" description="Disordered" evidence="1">
    <location>
        <begin position="876"/>
        <end position="903"/>
    </location>
</feature>
<protein>
    <recommendedName>
        <fullName evidence="4">Ndc10 domain-containing protein</fullName>
    </recommendedName>
</protein>
<feature type="compositionally biased region" description="Basic and acidic residues" evidence="1">
    <location>
        <begin position="105"/>
        <end position="115"/>
    </location>
</feature>
<evidence type="ECO:0008006" key="4">
    <source>
        <dbReference type="Google" id="ProtNLM"/>
    </source>
</evidence>
<feature type="compositionally biased region" description="Low complexity" evidence="1">
    <location>
        <begin position="1122"/>
        <end position="1132"/>
    </location>
</feature>
<dbReference type="Proteomes" id="UP000078512">
    <property type="component" value="Unassembled WGS sequence"/>
</dbReference>
<feature type="compositionally biased region" description="Basic and acidic residues" evidence="1">
    <location>
        <begin position="353"/>
        <end position="374"/>
    </location>
</feature>
<dbReference type="Gene3D" id="1.10.443.20">
    <property type="entry name" value="Centromere DNA-binding protein complex CBF3 subunit, domain 2"/>
    <property type="match status" value="2"/>
</dbReference>
<keyword evidence="3" id="KW-1185">Reference proteome</keyword>
<proteinExistence type="predicted"/>
<dbReference type="OrthoDB" id="2431397at2759"/>
<sequence length="1177" mass="131719">MKAVRSLYEEQCLVDGIIPNDSLGKNEIEMILSDYENMLSYTTFTRVGEGGDEDEEEEDEDEDGADEDNMDGVDASGEGSPVQEETSSKETEASSTAPSAQESRQQSDNEKEAKKKEKPKKKSGSKRIGRALSPVSQSQDPLWVFAGTTQRRHLTHQTQWKEWCIRKRYTDGHRVTAEKFVAFARELTARDEYYDKDNPHLCIKPFIANIHKGADVRRPSKGTVRGALTAVRALYMDQCNVEKVKPNVTKDLAKTAIDVIMSDYEKLLEEGPSLPRIITPDGQILLREGEHQQNGNQETVQQEPEDLEAYNREIDHQEVLRENTPQEDTPQEYVQQDVQQENVQQESVEPENIQEHGVQEKNIREKDTHAGDANKESSMIQLKKIMKSLWNPQTKHSSRGHSWMIAHRERLRLAFGYFETDSRNNLATLVPPQLYHLQIRPEDEDQIPTQGVAVMVDFRKQYTDSLRYSIFLREEDVQVCPIGALAFFLLGKWTEKKSFPDFGSDDWATEPIEFLKDAPKAGENISSEQDGGANSAALFADIIEANTKERPYSSFFDFINPSPNRHTNGNKKVPPIILTATLPQPSVFRLPRNRLLPPLDLQRQLFPFIEDVYDDNADWKMWVENIMMDRPEDTDRLPEKDKDFEYHKADFPLIRHLLFVAGLRKVVLQDFAAMMACETEEDGERKTGFDHVFAVKHPVLSSPAFKEFAAQLREAMAAGPVVVKANVPTEAQELPENEVVQSLEVQETVQASTKTTTKTKMTTTTKTTNTNRSVTRKGKNDQSRASALDLTASSTDVARVPVATGSQNQPNETDSLLEAIQALCARVASLEQMEMQESELATSASATTFLTDTISGDKDASMDMDSNMEVDMDEEAANGALRSNDTRSSKDDADRLRRENQSLRKKVAALERVNRELAEENQRQSSLSRTPEPHVLSTLPAASPTLSRITSRASYELNRAPSGRFGRRENNSNIISATTACSTPNSIIQDYRTIATASITPTNTHSNNYTNIKDRHRSHSVTSASTSTCEASTLRQEVQDLRSQLASLEQDEKDVLDYAAVAIESVEFLDNKVLQIEQSMHGLWTMIARNEAAKFASTGSVGPRSPVMGMASTPPPPPPLSPLHQQHQQQQYQDPFVRANVGARLRVDTLPLRSRTASSASAASAASGSGVHGKMRS</sequence>
<reference evidence="2 3" key="1">
    <citation type="submission" date="2016-05" db="EMBL/GenBank/DDBJ databases">
        <title>Genome sequencing reveals origins of a unique bacterial endosymbiosis in the earliest lineages of terrestrial Fungi.</title>
        <authorList>
            <consortium name="DOE Joint Genome Institute"/>
            <person name="Uehling J."/>
            <person name="Gryganskyi A."/>
            <person name="Hameed K."/>
            <person name="Tschaplinski T."/>
            <person name="Misztal P."/>
            <person name="Wu S."/>
            <person name="Desiro A."/>
            <person name="Vande Pol N."/>
            <person name="Du Z.-Y."/>
            <person name="Zienkiewicz A."/>
            <person name="Zienkiewicz K."/>
            <person name="Morin E."/>
            <person name="Tisserant E."/>
            <person name="Splivallo R."/>
            <person name="Hainaut M."/>
            <person name="Henrissat B."/>
            <person name="Ohm R."/>
            <person name="Kuo A."/>
            <person name="Yan J."/>
            <person name="Lipzen A."/>
            <person name="Nolan M."/>
            <person name="Labutti K."/>
            <person name="Barry K."/>
            <person name="Goldstein A."/>
            <person name="Labbe J."/>
            <person name="Schadt C."/>
            <person name="Tuskan G."/>
            <person name="Grigoriev I."/>
            <person name="Martin F."/>
            <person name="Vilgalys R."/>
            <person name="Bonito G."/>
        </authorList>
    </citation>
    <scope>NUCLEOTIDE SEQUENCE [LARGE SCALE GENOMIC DNA]</scope>
    <source>
        <strain evidence="2 3">AG-77</strain>
    </source>
</reference>
<feature type="compositionally biased region" description="Acidic residues" evidence="1">
    <location>
        <begin position="50"/>
        <end position="71"/>
    </location>
</feature>
<feature type="compositionally biased region" description="Basic residues" evidence="1">
    <location>
        <begin position="116"/>
        <end position="129"/>
    </location>
</feature>
<feature type="region of interest" description="Disordered" evidence="1">
    <location>
        <begin position="751"/>
        <end position="792"/>
    </location>
</feature>
<feature type="region of interest" description="Disordered" evidence="1">
    <location>
        <begin position="47"/>
        <end position="135"/>
    </location>
</feature>
<feature type="region of interest" description="Disordered" evidence="1">
    <location>
        <begin position="345"/>
        <end position="374"/>
    </location>
</feature>
<feature type="region of interest" description="Disordered" evidence="1">
    <location>
        <begin position="1107"/>
        <end position="1132"/>
    </location>
</feature>
<accession>A0A197K7U8</accession>
<organism evidence="2 3">
    <name type="scientific">Linnemannia elongata AG-77</name>
    <dbReference type="NCBI Taxonomy" id="1314771"/>
    <lineage>
        <taxon>Eukaryota</taxon>
        <taxon>Fungi</taxon>
        <taxon>Fungi incertae sedis</taxon>
        <taxon>Mucoromycota</taxon>
        <taxon>Mortierellomycotina</taxon>
        <taxon>Mortierellomycetes</taxon>
        <taxon>Mortierellales</taxon>
        <taxon>Mortierellaceae</taxon>
        <taxon>Linnemannia</taxon>
    </lineage>
</organism>
<feature type="compositionally biased region" description="Basic and acidic residues" evidence="1">
    <location>
        <begin position="884"/>
        <end position="903"/>
    </location>
</feature>
<name>A0A197K7U8_9FUNG</name>
<feature type="compositionally biased region" description="Low complexity" evidence="1">
    <location>
        <begin position="93"/>
        <end position="103"/>
    </location>
</feature>
<evidence type="ECO:0000313" key="2">
    <source>
        <dbReference type="EMBL" id="OAQ32776.1"/>
    </source>
</evidence>
<dbReference type="GO" id="GO:0003677">
    <property type="term" value="F:DNA binding"/>
    <property type="evidence" value="ECO:0007669"/>
    <property type="project" value="InterPro"/>
</dbReference>
<feature type="region of interest" description="Disordered" evidence="1">
    <location>
        <begin position="917"/>
        <end position="938"/>
    </location>
</feature>
<evidence type="ECO:0000256" key="1">
    <source>
        <dbReference type="SAM" id="MobiDB-lite"/>
    </source>
</evidence>
<feature type="compositionally biased region" description="Low complexity" evidence="1">
    <location>
        <begin position="1157"/>
        <end position="1169"/>
    </location>
</feature>
<dbReference type="EMBL" id="KV442023">
    <property type="protein sequence ID" value="OAQ32776.1"/>
    <property type="molecule type" value="Genomic_DNA"/>
</dbReference>
<feature type="region of interest" description="Disordered" evidence="1">
    <location>
        <begin position="1151"/>
        <end position="1177"/>
    </location>
</feature>
<dbReference type="AlphaFoldDB" id="A0A197K7U8"/>
<evidence type="ECO:0000313" key="3">
    <source>
        <dbReference type="Proteomes" id="UP000078512"/>
    </source>
</evidence>
<dbReference type="InterPro" id="IPR038279">
    <property type="entry name" value="Ndc10_dom2_sf"/>
</dbReference>
<feature type="compositionally biased region" description="Low complexity" evidence="1">
    <location>
        <begin position="753"/>
        <end position="771"/>
    </location>
</feature>